<evidence type="ECO:0000313" key="2">
    <source>
        <dbReference type="EMBL" id="CCH79703.1"/>
    </source>
</evidence>
<dbReference type="Gene3D" id="3.40.50.1820">
    <property type="entry name" value="alpha/beta hydrolase"/>
    <property type="match status" value="1"/>
</dbReference>
<dbReference type="Pfam" id="PF00561">
    <property type="entry name" value="Abhydrolase_1"/>
    <property type="match status" value="1"/>
</dbReference>
<dbReference type="PANTHER" id="PTHR43433:SF5">
    <property type="entry name" value="AB HYDROLASE-1 DOMAIN-CONTAINING PROTEIN"/>
    <property type="match status" value="1"/>
</dbReference>
<dbReference type="InterPro" id="IPR050471">
    <property type="entry name" value="AB_hydrolase"/>
</dbReference>
<keyword evidence="3" id="KW-1185">Reference proteome</keyword>
<dbReference type="Proteomes" id="UP000035721">
    <property type="component" value="Unassembled WGS sequence"/>
</dbReference>
<reference evidence="2 3" key="1">
    <citation type="journal article" date="2013" name="ISME J.">
        <title>A metabolic model for members of the genus Tetrasphaera involved in enhanced biological phosphorus removal.</title>
        <authorList>
            <person name="Kristiansen R."/>
            <person name="Nguyen H.T.T."/>
            <person name="Saunders A.M."/>
            <person name="Nielsen J.L."/>
            <person name="Wimmer R."/>
            <person name="Le V.Q."/>
            <person name="McIlroy S.J."/>
            <person name="Petrovski S."/>
            <person name="Seviour R.J."/>
            <person name="Calteau A."/>
            <person name="Nielsen K.L."/>
            <person name="Nielsen P.H."/>
        </authorList>
    </citation>
    <scope>NUCLEOTIDE SEQUENCE [LARGE SCALE GENOMIC DNA]</scope>
    <source>
        <strain evidence="2 3">T1-X7</strain>
    </source>
</reference>
<dbReference type="PANTHER" id="PTHR43433">
    <property type="entry name" value="HYDROLASE, ALPHA/BETA FOLD FAMILY PROTEIN"/>
    <property type="match status" value="1"/>
</dbReference>
<protein>
    <submittedName>
        <fullName evidence="2">Alpha/beta hydrolase fold protein (Modular protein)</fullName>
    </submittedName>
</protein>
<evidence type="ECO:0000259" key="1">
    <source>
        <dbReference type="Pfam" id="PF00561"/>
    </source>
</evidence>
<dbReference type="InterPro" id="IPR000073">
    <property type="entry name" value="AB_hydrolase_1"/>
</dbReference>
<proteinExistence type="predicted"/>
<organism evidence="2 3">
    <name type="scientific">Nostocoides japonicum T1-X7</name>
    <dbReference type="NCBI Taxonomy" id="1194083"/>
    <lineage>
        <taxon>Bacteria</taxon>
        <taxon>Bacillati</taxon>
        <taxon>Actinomycetota</taxon>
        <taxon>Actinomycetes</taxon>
        <taxon>Micrococcales</taxon>
        <taxon>Intrasporangiaceae</taxon>
        <taxon>Nostocoides</taxon>
    </lineage>
</organism>
<sequence length="341" mass="37130">MIEVSESTRDRLLQAVAPATSTEPFAAAVELGIRTEGFWRRVADLELAGPRALGIRTKASRWRAKELRDAAALRAAAGIDVARPPTAHWHQGGDGPALLLVNGWTASGLVWPSEWLRRLESAFFVVRVDNRGTGWSRTAPAPFTIADLADDARDVLRACGVERATVLGLSMGGMIAQELAIRHPEVVERLVLVGTAPPVPDRLMPDPAPFAEALRRPPAGTDLRAHFERLWSSYTGPEFAEGHPELLDELVTQVLRRVTPRKQTLDQVRAISSWHGASRLRRLVVPTTVVHGNRDPLMPVGNGMRLARLIPGADYRELPGVGHLVPHEAGSELLDVLGVTA</sequence>
<dbReference type="RefSeq" id="WP_048551619.1">
    <property type="nucleotide sequence ID" value="NZ_HF570958.1"/>
</dbReference>
<dbReference type="STRING" id="1194083.BN12_540001"/>
<dbReference type="PRINTS" id="PR00111">
    <property type="entry name" value="ABHYDROLASE"/>
</dbReference>
<comment type="caution">
    <text evidence="2">The sequence shown here is derived from an EMBL/GenBank/DDBJ whole genome shotgun (WGS) entry which is preliminary data.</text>
</comment>
<dbReference type="SUPFAM" id="SSF53474">
    <property type="entry name" value="alpha/beta-Hydrolases"/>
    <property type="match status" value="1"/>
</dbReference>
<feature type="domain" description="AB hydrolase-1" evidence="1">
    <location>
        <begin position="96"/>
        <end position="327"/>
    </location>
</feature>
<accession>A0A077M0C5</accession>
<evidence type="ECO:0000313" key="3">
    <source>
        <dbReference type="Proteomes" id="UP000035721"/>
    </source>
</evidence>
<keyword evidence="2" id="KW-0378">Hydrolase</keyword>
<dbReference type="AlphaFoldDB" id="A0A077M0C5"/>
<dbReference type="InterPro" id="IPR029058">
    <property type="entry name" value="AB_hydrolase_fold"/>
</dbReference>
<name>A0A077M0C5_9MICO</name>
<dbReference type="GO" id="GO:0046503">
    <property type="term" value="P:glycerolipid catabolic process"/>
    <property type="evidence" value="ECO:0007669"/>
    <property type="project" value="TreeGrafter"/>
</dbReference>
<dbReference type="GO" id="GO:0004806">
    <property type="term" value="F:triacylglycerol lipase activity"/>
    <property type="evidence" value="ECO:0007669"/>
    <property type="project" value="TreeGrafter"/>
</dbReference>
<dbReference type="EMBL" id="CAJB01000386">
    <property type="protein sequence ID" value="CCH79703.1"/>
    <property type="molecule type" value="Genomic_DNA"/>
</dbReference>
<gene>
    <name evidence="2" type="ORF">BN12_540001</name>
</gene>